<evidence type="ECO:0000256" key="1">
    <source>
        <dbReference type="SAM" id="Phobius"/>
    </source>
</evidence>
<dbReference type="Proteomes" id="UP000184418">
    <property type="component" value="Unassembled WGS sequence"/>
</dbReference>
<dbReference type="OrthoDB" id="772995at2"/>
<keyword evidence="1" id="KW-0812">Transmembrane</keyword>
<reference evidence="2 3" key="1">
    <citation type="submission" date="2016-11" db="EMBL/GenBank/DDBJ databases">
        <authorList>
            <person name="Jaros S."/>
            <person name="Januszkiewicz K."/>
            <person name="Wedrychowicz H."/>
        </authorList>
    </citation>
    <scope>NUCLEOTIDE SEQUENCE [LARGE SCALE GENOMIC DNA]</scope>
    <source>
        <strain evidence="2 3">DSM 21074</strain>
    </source>
</reference>
<evidence type="ECO:0000313" key="2">
    <source>
        <dbReference type="EMBL" id="SHJ25980.1"/>
    </source>
</evidence>
<feature type="transmembrane region" description="Helical" evidence="1">
    <location>
        <begin position="81"/>
        <end position="98"/>
    </location>
</feature>
<name>A0A1M6HUX7_9BACT</name>
<proteinExistence type="predicted"/>
<gene>
    <name evidence="2" type="ORF">SAMN02745146_2652</name>
</gene>
<evidence type="ECO:0000313" key="3">
    <source>
        <dbReference type="Proteomes" id="UP000184418"/>
    </source>
</evidence>
<dbReference type="RefSeq" id="WP_073110067.1">
    <property type="nucleotide sequence ID" value="NZ_FQYN01000005.1"/>
</dbReference>
<protein>
    <submittedName>
        <fullName evidence="2">Uncharacterized protein</fullName>
    </submittedName>
</protein>
<dbReference type="STRING" id="1121955.SAMN02745146_2652"/>
<keyword evidence="1" id="KW-0472">Membrane</keyword>
<dbReference type="AlphaFoldDB" id="A0A1M6HUX7"/>
<keyword evidence="3" id="KW-1185">Reference proteome</keyword>
<organism evidence="2 3">
    <name type="scientific">Hymenobacter daecheongensis DSM 21074</name>
    <dbReference type="NCBI Taxonomy" id="1121955"/>
    <lineage>
        <taxon>Bacteria</taxon>
        <taxon>Pseudomonadati</taxon>
        <taxon>Bacteroidota</taxon>
        <taxon>Cytophagia</taxon>
        <taxon>Cytophagales</taxon>
        <taxon>Hymenobacteraceae</taxon>
        <taxon>Hymenobacter</taxon>
    </lineage>
</organism>
<accession>A0A1M6HUX7</accession>
<sequence length="99" mass="11115">MRTSFSSKKCLHCGGWSAWQQQPDDRCEQCTELLDPQAQHRAEEQAAIARQPVSQFMLIEIKPTDGLVLRVFKYAIRGGQLAFAAIMAFFLWVVTALAG</sequence>
<keyword evidence="1" id="KW-1133">Transmembrane helix</keyword>
<dbReference type="EMBL" id="FQYN01000005">
    <property type="protein sequence ID" value="SHJ25980.1"/>
    <property type="molecule type" value="Genomic_DNA"/>
</dbReference>